<keyword evidence="4 6" id="KW-0689">Ribosomal protein</keyword>
<dbReference type="OrthoDB" id="9811714at2"/>
<sequence>MSERTTAKTRKEFIGIVTSDKMQKTVVVEVETFVRHARYGKTIKAKEKFKAHDEKNEAHIGDKVRISETRPLSKDKRWRVTEIIARGAVQRAGEIQ</sequence>
<comment type="subunit">
    <text evidence="6">Part of the 30S ribosomal subunit.</text>
</comment>
<keyword evidence="9" id="KW-1185">Reference proteome</keyword>
<evidence type="ECO:0000256" key="3">
    <source>
        <dbReference type="ARBA" id="ARBA00022884"/>
    </source>
</evidence>
<dbReference type="PANTHER" id="PTHR10744:SF1">
    <property type="entry name" value="SMALL RIBOSOMAL SUBUNIT PROTEIN US17M"/>
    <property type="match status" value="1"/>
</dbReference>
<dbReference type="NCBIfam" id="NF004123">
    <property type="entry name" value="PRK05610.1"/>
    <property type="match status" value="1"/>
</dbReference>
<evidence type="ECO:0000256" key="2">
    <source>
        <dbReference type="ARBA" id="ARBA00022730"/>
    </source>
</evidence>
<proteinExistence type="inferred from homology"/>
<evidence type="ECO:0000256" key="5">
    <source>
        <dbReference type="ARBA" id="ARBA00023274"/>
    </source>
</evidence>
<name>A0A410P3R0_VELA1</name>
<evidence type="ECO:0000256" key="7">
    <source>
        <dbReference type="RuleBase" id="RU003872"/>
    </source>
</evidence>
<protein>
    <recommendedName>
        <fullName evidence="6">Small ribosomal subunit protein uS17</fullName>
    </recommendedName>
</protein>
<dbReference type="GO" id="GO:0006412">
    <property type="term" value="P:translation"/>
    <property type="evidence" value="ECO:0007669"/>
    <property type="project" value="UniProtKB-UniRule"/>
</dbReference>
<dbReference type="InterPro" id="IPR019984">
    <property type="entry name" value="Ribosomal_uS17_bact/chlr"/>
</dbReference>
<dbReference type="NCBIfam" id="TIGR03635">
    <property type="entry name" value="uS17_bact"/>
    <property type="match status" value="1"/>
</dbReference>
<gene>
    <name evidence="6" type="primary">rpsQ</name>
    <name evidence="8" type="ORF">BU251_03135</name>
</gene>
<dbReference type="Gene3D" id="2.40.50.140">
    <property type="entry name" value="Nucleic acid-binding proteins"/>
    <property type="match status" value="1"/>
</dbReference>
<evidence type="ECO:0000256" key="6">
    <source>
        <dbReference type="HAMAP-Rule" id="MF_01345"/>
    </source>
</evidence>
<comment type="similarity">
    <text evidence="1 6 7">Belongs to the universal ribosomal protein uS17 family.</text>
</comment>
<dbReference type="InterPro" id="IPR000266">
    <property type="entry name" value="Ribosomal_uS17"/>
</dbReference>
<dbReference type="InterPro" id="IPR019979">
    <property type="entry name" value="Ribosomal_uS17_CS"/>
</dbReference>
<dbReference type="PANTHER" id="PTHR10744">
    <property type="entry name" value="40S RIBOSOMAL PROTEIN S11 FAMILY MEMBER"/>
    <property type="match status" value="1"/>
</dbReference>
<dbReference type="PROSITE" id="PS00056">
    <property type="entry name" value="RIBOSOMAL_S17"/>
    <property type="match status" value="1"/>
</dbReference>
<dbReference type="RefSeq" id="WP_128699435.1">
    <property type="nucleotide sequence ID" value="NZ_CP019384.1"/>
</dbReference>
<dbReference type="KEGG" id="vai:BU251_03135"/>
<organism evidence="8 9">
    <name type="scientific">Velamenicoccus archaeovorus</name>
    <dbReference type="NCBI Taxonomy" id="1930593"/>
    <lineage>
        <taxon>Bacteria</taxon>
        <taxon>Pseudomonadati</taxon>
        <taxon>Candidatus Omnitrophota</taxon>
        <taxon>Candidatus Velamenicoccus</taxon>
    </lineage>
</organism>
<accession>A0A410P3R0</accession>
<dbReference type="EMBL" id="CP019384">
    <property type="protein sequence ID" value="QAT16796.1"/>
    <property type="molecule type" value="Genomic_DNA"/>
</dbReference>
<dbReference type="AlphaFoldDB" id="A0A410P3R0"/>
<dbReference type="PRINTS" id="PR00973">
    <property type="entry name" value="RIBOSOMALS17"/>
</dbReference>
<evidence type="ECO:0000256" key="4">
    <source>
        <dbReference type="ARBA" id="ARBA00022980"/>
    </source>
</evidence>
<dbReference type="GO" id="GO:0019843">
    <property type="term" value="F:rRNA binding"/>
    <property type="evidence" value="ECO:0007669"/>
    <property type="project" value="UniProtKB-UniRule"/>
</dbReference>
<reference evidence="8 9" key="1">
    <citation type="submission" date="2017-01" db="EMBL/GenBank/DDBJ databases">
        <title>First insights into the biology of 'candidatus Vampirococcus archaeovorus'.</title>
        <authorList>
            <person name="Kizina J."/>
            <person name="Jordan S."/>
            <person name="Stueber K."/>
            <person name="Reinhardt R."/>
            <person name="Harder J."/>
        </authorList>
    </citation>
    <scope>NUCLEOTIDE SEQUENCE [LARGE SCALE GENOMIC DNA]</scope>
    <source>
        <strain evidence="8 9">LiM</strain>
    </source>
</reference>
<dbReference type="SUPFAM" id="SSF50249">
    <property type="entry name" value="Nucleic acid-binding proteins"/>
    <property type="match status" value="1"/>
</dbReference>
<dbReference type="CDD" id="cd00364">
    <property type="entry name" value="Ribosomal_uS17"/>
    <property type="match status" value="1"/>
</dbReference>
<dbReference type="GO" id="GO:0003735">
    <property type="term" value="F:structural constituent of ribosome"/>
    <property type="evidence" value="ECO:0007669"/>
    <property type="project" value="UniProtKB-UniRule"/>
</dbReference>
<keyword evidence="3 6" id="KW-0694">RNA-binding</keyword>
<dbReference type="Proteomes" id="UP000287243">
    <property type="component" value="Chromosome"/>
</dbReference>
<dbReference type="Pfam" id="PF00366">
    <property type="entry name" value="Ribosomal_S17"/>
    <property type="match status" value="1"/>
</dbReference>
<dbReference type="InterPro" id="IPR012340">
    <property type="entry name" value="NA-bd_OB-fold"/>
</dbReference>
<comment type="function">
    <text evidence="6">One of the primary rRNA binding proteins, it binds specifically to the 5'-end of 16S ribosomal RNA.</text>
</comment>
<evidence type="ECO:0000313" key="9">
    <source>
        <dbReference type="Proteomes" id="UP000287243"/>
    </source>
</evidence>
<keyword evidence="2 6" id="KW-0699">rRNA-binding</keyword>
<dbReference type="HAMAP" id="MF_01345_B">
    <property type="entry name" value="Ribosomal_uS17_B"/>
    <property type="match status" value="1"/>
</dbReference>
<keyword evidence="5 6" id="KW-0687">Ribonucleoprotein</keyword>
<evidence type="ECO:0000313" key="8">
    <source>
        <dbReference type="EMBL" id="QAT16796.1"/>
    </source>
</evidence>
<dbReference type="GO" id="GO:0022627">
    <property type="term" value="C:cytosolic small ribosomal subunit"/>
    <property type="evidence" value="ECO:0007669"/>
    <property type="project" value="UniProtKB-UniRule"/>
</dbReference>
<evidence type="ECO:0000256" key="1">
    <source>
        <dbReference type="ARBA" id="ARBA00010254"/>
    </source>
</evidence>